<feature type="domain" description="Polyphosphate kinase-2-related" evidence="4">
    <location>
        <begin position="42"/>
        <end position="265"/>
    </location>
</feature>
<dbReference type="Gene3D" id="3.40.50.300">
    <property type="entry name" value="P-loop containing nucleotide triphosphate hydrolases"/>
    <property type="match status" value="1"/>
</dbReference>
<organism evidence="5 6">
    <name type="scientific">Alteromonas gilva</name>
    <dbReference type="NCBI Taxonomy" id="2987522"/>
    <lineage>
        <taxon>Bacteria</taxon>
        <taxon>Pseudomonadati</taxon>
        <taxon>Pseudomonadota</taxon>
        <taxon>Gammaproteobacteria</taxon>
        <taxon>Alteromonadales</taxon>
        <taxon>Alteromonadaceae</taxon>
        <taxon>Alteromonas/Salinimonas group</taxon>
        <taxon>Alteromonas</taxon>
    </lineage>
</organism>
<comment type="caution">
    <text evidence="5">The sequence shown here is derived from an EMBL/GenBank/DDBJ whole genome shotgun (WGS) entry which is preliminary data.</text>
</comment>
<dbReference type="GO" id="GO:0016301">
    <property type="term" value="F:kinase activity"/>
    <property type="evidence" value="ECO:0007669"/>
    <property type="project" value="UniProtKB-KW"/>
</dbReference>
<proteinExistence type="inferred from homology"/>
<evidence type="ECO:0000313" key="5">
    <source>
        <dbReference type="EMBL" id="MDC8831916.1"/>
    </source>
</evidence>
<evidence type="ECO:0000256" key="3">
    <source>
        <dbReference type="ARBA" id="ARBA00022777"/>
    </source>
</evidence>
<protein>
    <submittedName>
        <fullName evidence="5">Polyphosphate kinase 2 family protein</fullName>
    </submittedName>
</protein>
<dbReference type="PANTHER" id="PTHR34383:SF3">
    <property type="entry name" value="POLYPHOSPHATE:AMP PHOSPHOTRANSFERASE"/>
    <property type="match status" value="1"/>
</dbReference>
<evidence type="ECO:0000256" key="2">
    <source>
        <dbReference type="ARBA" id="ARBA00022679"/>
    </source>
</evidence>
<dbReference type="InterPro" id="IPR022488">
    <property type="entry name" value="PPK2-related"/>
</dbReference>
<evidence type="ECO:0000313" key="6">
    <source>
        <dbReference type="Proteomes" id="UP001218788"/>
    </source>
</evidence>
<keyword evidence="6" id="KW-1185">Reference proteome</keyword>
<reference evidence="5 6" key="1">
    <citation type="submission" date="2022-10" db="EMBL/GenBank/DDBJ databases">
        <title>Alteromonas sp. chi3 Genome sequencing.</title>
        <authorList>
            <person name="Park S."/>
        </authorList>
    </citation>
    <scope>NUCLEOTIDE SEQUENCE [LARGE SCALE GENOMIC DNA]</scope>
    <source>
        <strain evidence="6">chi3</strain>
    </source>
</reference>
<dbReference type="NCBIfam" id="TIGR03709">
    <property type="entry name" value="PPK2_rel_1"/>
    <property type="match status" value="1"/>
</dbReference>
<comment type="similarity">
    <text evidence="1">Belongs to the polyphosphate kinase 2 (PPK2) family. Class I subfamily.</text>
</comment>
<dbReference type="InterPro" id="IPR016898">
    <property type="entry name" value="Polyphosphate_phosphotransfera"/>
</dbReference>
<dbReference type="PANTHER" id="PTHR34383">
    <property type="entry name" value="POLYPHOSPHATE:AMP PHOSPHOTRANSFERASE-RELATED"/>
    <property type="match status" value="1"/>
</dbReference>
<name>A0ABT5L4E4_9ALTE</name>
<keyword evidence="3 5" id="KW-0418">Kinase</keyword>
<dbReference type="Proteomes" id="UP001218788">
    <property type="component" value="Unassembled WGS sequence"/>
</dbReference>
<dbReference type="InterPro" id="IPR027417">
    <property type="entry name" value="P-loop_NTPase"/>
</dbReference>
<sequence>MDFSPCKLAMEIGAMIDVEPYRISPGSVVELQDISTREKGGLSKKQGKKAVNKLSKRLVELQELLYAESKHSLLIIFQAMDAGGKDSTTRRVFWRLDPSGIKVKSFKAPTQREQRQDFLWRIHHHAPRSGHIAIFNRSQYEDVVAARVRGLESLNICQSRFEHINAFERLLVSEGTVVLKFFLHISKDYQRERLQRRLDRPDKHWKFAPSDLKDREHWGDFMQAYSEAIEHCSGSDTPWYVVPAERRWYRDLVVLQATVNALESLNMSYPQADFNPDDIEIV</sequence>
<evidence type="ECO:0000256" key="1">
    <source>
        <dbReference type="ARBA" id="ARBA00009924"/>
    </source>
</evidence>
<evidence type="ECO:0000259" key="4">
    <source>
        <dbReference type="Pfam" id="PF03976"/>
    </source>
</evidence>
<gene>
    <name evidence="5" type="ORF">OIK42_14250</name>
</gene>
<keyword evidence="2" id="KW-0808">Transferase</keyword>
<dbReference type="EMBL" id="JAQQXP010000002">
    <property type="protein sequence ID" value="MDC8831916.1"/>
    <property type="molecule type" value="Genomic_DNA"/>
</dbReference>
<dbReference type="SUPFAM" id="SSF52540">
    <property type="entry name" value="P-loop containing nucleoside triphosphate hydrolases"/>
    <property type="match status" value="1"/>
</dbReference>
<dbReference type="PIRSF" id="PIRSF028756">
    <property type="entry name" value="PPK2_prd"/>
    <property type="match status" value="1"/>
</dbReference>
<dbReference type="Pfam" id="PF03976">
    <property type="entry name" value="PPK2"/>
    <property type="match status" value="1"/>
</dbReference>
<accession>A0ABT5L4E4</accession>
<dbReference type="InterPro" id="IPR022300">
    <property type="entry name" value="PPK2-rel_1"/>
</dbReference>
<dbReference type="RefSeq" id="WP_273641697.1">
    <property type="nucleotide sequence ID" value="NZ_JAQQXP010000002.1"/>
</dbReference>